<dbReference type="PANTHER" id="PTHR10887">
    <property type="entry name" value="DNA2/NAM7 HELICASE FAMILY"/>
    <property type="match status" value="1"/>
</dbReference>
<gene>
    <name evidence="6" type="ORF">Bpfe_019209</name>
</gene>
<dbReference type="InterPro" id="IPR045055">
    <property type="entry name" value="DNA2/NAM7-like"/>
</dbReference>
<evidence type="ECO:0000313" key="7">
    <source>
        <dbReference type="Proteomes" id="UP001233172"/>
    </source>
</evidence>
<dbReference type="SUPFAM" id="SSF52540">
    <property type="entry name" value="P-loop containing nucleoside triphosphate hydrolases"/>
    <property type="match status" value="1"/>
</dbReference>
<evidence type="ECO:0000256" key="1">
    <source>
        <dbReference type="SAM" id="Coils"/>
    </source>
</evidence>
<feature type="compositionally biased region" description="Polar residues" evidence="2">
    <location>
        <begin position="2338"/>
        <end position="2348"/>
    </location>
</feature>
<dbReference type="EMBL" id="JASAOG010000104">
    <property type="protein sequence ID" value="KAK0051435.1"/>
    <property type="molecule type" value="Genomic_DNA"/>
</dbReference>
<dbReference type="InterPro" id="IPR047187">
    <property type="entry name" value="SF1_C_Upf1"/>
</dbReference>
<protein>
    <submittedName>
        <fullName evidence="6">NFX1-type zinc finger-containing protein 1</fullName>
    </submittedName>
</protein>
<feature type="coiled-coil region" evidence="1">
    <location>
        <begin position="863"/>
        <end position="890"/>
    </location>
</feature>
<feature type="region of interest" description="Disordered" evidence="2">
    <location>
        <begin position="2206"/>
        <end position="2348"/>
    </location>
</feature>
<feature type="domain" description="DNA2/NAM7 helicase helicase" evidence="3">
    <location>
        <begin position="853"/>
        <end position="952"/>
    </location>
</feature>
<reference evidence="6" key="2">
    <citation type="submission" date="2023-04" db="EMBL/GenBank/DDBJ databases">
        <authorList>
            <person name="Bu L."/>
            <person name="Lu L."/>
            <person name="Laidemitt M.R."/>
            <person name="Zhang S.M."/>
            <person name="Mutuku M."/>
            <person name="Mkoji G."/>
            <person name="Steinauer M."/>
            <person name="Loker E.S."/>
        </authorList>
    </citation>
    <scope>NUCLEOTIDE SEQUENCE</scope>
    <source>
        <strain evidence="6">KasaAsao</strain>
        <tissue evidence="6">Whole Snail</tissue>
    </source>
</reference>
<feature type="domain" description="ZNFX1" evidence="5">
    <location>
        <begin position="269"/>
        <end position="366"/>
    </location>
</feature>
<dbReference type="Pfam" id="PF13087">
    <property type="entry name" value="AAA_12"/>
    <property type="match status" value="1"/>
</dbReference>
<dbReference type="CDD" id="cd18808">
    <property type="entry name" value="SF1_C_Upf1"/>
    <property type="match status" value="1"/>
</dbReference>
<organism evidence="6 7">
    <name type="scientific">Biomphalaria pfeifferi</name>
    <name type="common">Bloodfluke planorb</name>
    <name type="synonym">Freshwater snail</name>
    <dbReference type="NCBI Taxonomy" id="112525"/>
    <lineage>
        <taxon>Eukaryota</taxon>
        <taxon>Metazoa</taxon>
        <taxon>Spiralia</taxon>
        <taxon>Lophotrochozoa</taxon>
        <taxon>Mollusca</taxon>
        <taxon>Gastropoda</taxon>
        <taxon>Heterobranchia</taxon>
        <taxon>Euthyneura</taxon>
        <taxon>Panpulmonata</taxon>
        <taxon>Hygrophila</taxon>
        <taxon>Lymnaeoidea</taxon>
        <taxon>Planorbidae</taxon>
        <taxon>Biomphalaria</taxon>
    </lineage>
</organism>
<dbReference type="InterPro" id="IPR057373">
    <property type="entry name" value="ZNFX1"/>
</dbReference>
<keyword evidence="7" id="KW-1185">Reference proteome</keyword>
<evidence type="ECO:0000259" key="3">
    <source>
        <dbReference type="Pfam" id="PF13086"/>
    </source>
</evidence>
<dbReference type="InterPro" id="IPR041679">
    <property type="entry name" value="DNA2/NAM7-like_C"/>
</dbReference>
<feature type="compositionally biased region" description="Polar residues" evidence="2">
    <location>
        <begin position="2207"/>
        <end position="2223"/>
    </location>
</feature>
<evidence type="ECO:0000259" key="4">
    <source>
        <dbReference type="Pfam" id="PF13087"/>
    </source>
</evidence>
<accession>A0AAD8BDH9</accession>
<dbReference type="InterPro" id="IPR041677">
    <property type="entry name" value="DNA2/NAM7_AAA_11"/>
</dbReference>
<reference evidence="6" key="1">
    <citation type="journal article" date="2023" name="PLoS Negl. Trop. Dis.">
        <title>A genome sequence for Biomphalaria pfeifferi, the major vector snail for the human-infecting parasite Schistosoma mansoni.</title>
        <authorList>
            <person name="Bu L."/>
            <person name="Lu L."/>
            <person name="Laidemitt M.R."/>
            <person name="Zhang S.M."/>
            <person name="Mutuku M."/>
            <person name="Mkoji G."/>
            <person name="Steinauer M."/>
            <person name="Loker E.S."/>
        </authorList>
    </citation>
    <scope>NUCLEOTIDE SEQUENCE</scope>
    <source>
        <strain evidence="6">KasaAsao</strain>
    </source>
</reference>
<dbReference type="InterPro" id="IPR027417">
    <property type="entry name" value="P-loop_NTPase"/>
</dbReference>
<dbReference type="Proteomes" id="UP001233172">
    <property type="component" value="Unassembled WGS sequence"/>
</dbReference>
<evidence type="ECO:0000259" key="5">
    <source>
        <dbReference type="Pfam" id="PF25396"/>
    </source>
</evidence>
<dbReference type="PANTHER" id="PTHR10887:SF341">
    <property type="entry name" value="NFX1-TYPE ZINC FINGER-CONTAINING PROTEIN 1"/>
    <property type="match status" value="1"/>
</dbReference>
<dbReference type="FunFam" id="3.40.50.300:FF:001366">
    <property type="entry name" value="ATP binding protein, putative"/>
    <property type="match status" value="1"/>
</dbReference>
<feature type="domain" description="DNA2/NAM7 helicase helicase" evidence="3">
    <location>
        <begin position="448"/>
        <end position="700"/>
    </location>
</feature>
<sequence length="2348" mass="267739">MANKKNKANRSKVNFEDRIVQWNAVLQADDLVMTIFKELAELQKYLTQTETKISENYFPLLVKALGSACYSSDHENEIVEILKVLCDSPFLTQYITLYTTSIYETLDWQRNQEMVLSIGQILDAILYHLPNFSSKVYIAVTGLSVVVKEFDVQSDRDRLMNLLTGLERRAQFQHKSGERVDSPHKTLTIYTDNDVPPEDFITIPAIPTDSDFLPNTKPFVRKAKVKGPYKSVSHYLDVQFRLMRLDFIMPLKNGISELRAKKGVFQKFRCSDIRIYYILYIESTDITSGYFQLKFDLQRCKRVDWENTDRLMTGSLICLSANGFNTFAVATVRHTKGENLKQGILNIHVKGGLEHLFEAPLVMAESVAFFGPYFHVLESLKAMTKSFPLQNVLILCEPVLKPPAYLRPDSKFPRIPIYNLSSLTLQECDVNVQFLVYDRWPDESKMCLNESQKRAAMLALTKEVAVIQGPPGTGKTYVGLKVVETLLKNKKVEFKTSGLSFDSPILVVCYTNHALDQFLDGIVKFCPESITRIGGGCKSEKLTKFILKNPLQRFATNSLKTVNYIKKRIIQLNNTLQLINKDIMSTDELKSFMIEDHKWFFQACEYDLKTWLFSAKNTIEKDLTKLALDHFKKLVPLWTYTSGNFKLEENLDICERCSLYYDKIEQVRKTVQTKKYQARRNKQSEEEKEMTEVLTQTYSEILPDDLIDKFCPKSFSGEIKKKCMSNVNQKHLVDNKVIQFWLLGQHRPVKELINDIEILTSQLLEDPLYQHDNELKTKVKELKSAQLELSLTKLCDVPKSKDGWNVVDTSSKFQKVMKAMSGTEPMTDKEEKAVEMTDLNLQGRFSLYLLWIKKYREQLNEIILTTTQQLKFEEKKAQDLNNEMSVAHLKRSQIIGMTTTGAAKYKDILDKVGCNIVIVEEAAEVLESHIVTALSKNCQHLILIGDHQQLRPKPATYELEKRFNLDVSLFERLILSQIPHVTLRIQHRMRPEISQILNLIYPELEDHPSVLQYESTRGVSKDVFFINHHYLEEDNSDSFSKSNEHEAEYVVALYKYLIQQDYLASQITIITTYKGQVALIRRHISMNNISPPPRVSAVDDFQGEENEIILLSLVRSNEENSAGFVTIENRVCVALSRAKKGLYVIGNFKFLASKSKLWKNVIEIAEEQTFIGPGLPVQCISHPENVKIIITVEDFKKRVGGGCGLPCLFLLKCGHQCQQKCHGFDLKHEKYRCIMPCTKKCEEGHLCSYRCHETCRCETLVTKILPKCGHSNKLPCHVSLDKAICYNECGQALPCGHLCKCPCKQCAKSKVHGDCTTRVDYTFTPCGHEGKVPCFSSKLKNPCDTPCVKKLNCGHEQVIPCHLAPKDVKCSNKCSEQLPCGHECAGQCIDCVTKRKHQKCQVVVEYVFKSCEHVTAVECYKSKSNLLCDVPCPARLPCGHRQEIPCHLDPEDAKCSQKCSAKMSCGHICQGQCRSCVNKKKHPSCQIFVDYTYEPCGHLGKFQCCQTSMKHKCPEKCQLRLTCEHVCTGKCSDCTSRKKHKDCQLSVPYTYSPCEHKGQVPCFQSSTKVDCPQNCTSILKCGHKCPGKCKDCVANKQHEECQVNVDYIYHPCRHQGFAPCGQSSTNVECPKLCTTTLECGHRCKGKCKDCVDTGKHQECYDLVNYTFKCGHQGKVPCNKSSTTIDCNHLCPSKLKCGHPCRGTCSGCLYGLVHQPCEEKCNQYLPCGHRCTGYCSTPCLPCKNHCQYKCKHKSCKTKKKESFCGQPCYQCREECEPECESQQLFDPKLCCEPWKNVPCSRRCTKQLRAYQSGPNKGKGKFCSHPCSGLCGETCVCSICEKILPIAARNKQKKISNELTNITPDDIVLKLPLCKHIFRVNELDDYIAQKSSGGRYIFCPNCGKPLLNCLRYDNINWQKFQQREKEKRELIERSSITLQNKRQIEEFKNFLRKFEDYKFFKDKLDATPEFHTKAEFLCVCFKIKFIYILCLMNFEDQVGNTLLVRSDFIQVINQSAWFTKQMENELEQEILRRLKLYVLSALENYCSDQDFVDIMHQWVKVKEDLNVAPVQTEVQEIAHQAIVSLFEELDKILGRRRSQFLHLKENYFKIVTALKSKTEDTLADIMCPNIKVASSGRNITFLSLEPYFRNTSILEWTKKEIIEQSASEIETFQEHFTRHNFYQDKSGTQETNLDATGHGKHQTKLAYQGTETDINNNSSSQTRFSMQGVKMKTEQHGTHKKSPTGQSKPSVVNNKQKTEKTSQAKTQVTPPTTTSQAKTQVTTPTTTSQAKTQVTTPTTTSQAKTQVTPPTATSMKSDQGASGAKRETPMKDSQPLEASGDTSEQDTFNK</sequence>
<feature type="compositionally biased region" description="Low complexity" evidence="2">
    <location>
        <begin position="2269"/>
        <end position="2306"/>
    </location>
</feature>
<feature type="compositionally biased region" description="Polar residues" evidence="2">
    <location>
        <begin position="2241"/>
        <end position="2253"/>
    </location>
</feature>
<dbReference type="GO" id="GO:0004386">
    <property type="term" value="F:helicase activity"/>
    <property type="evidence" value="ECO:0007669"/>
    <property type="project" value="InterPro"/>
</dbReference>
<dbReference type="GO" id="GO:0031048">
    <property type="term" value="P:regulatory ncRNA-mediated heterochromatin formation"/>
    <property type="evidence" value="ECO:0007669"/>
    <property type="project" value="TreeGrafter"/>
</dbReference>
<dbReference type="Pfam" id="PF13086">
    <property type="entry name" value="AAA_11"/>
    <property type="match status" value="2"/>
</dbReference>
<evidence type="ECO:0000256" key="2">
    <source>
        <dbReference type="SAM" id="MobiDB-lite"/>
    </source>
</evidence>
<proteinExistence type="predicted"/>
<name>A0AAD8BDH9_BIOPF</name>
<evidence type="ECO:0000313" key="6">
    <source>
        <dbReference type="EMBL" id="KAK0051435.1"/>
    </source>
</evidence>
<comment type="caution">
    <text evidence="6">The sequence shown here is derived from an EMBL/GenBank/DDBJ whole genome shotgun (WGS) entry which is preliminary data.</text>
</comment>
<feature type="compositionally biased region" description="Polar residues" evidence="2">
    <location>
        <begin position="2307"/>
        <end position="2318"/>
    </location>
</feature>
<feature type="non-terminal residue" evidence="6">
    <location>
        <position position="2348"/>
    </location>
</feature>
<dbReference type="CDD" id="cd17936">
    <property type="entry name" value="EEXXEc_NFX1"/>
    <property type="match status" value="1"/>
</dbReference>
<keyword evidence="1" id="KW-0175">Coiled coil</keyword>
<feature type="domain" description="DNA2/NAM7 helicase-like C-terminal" evidence="4">
    <location>
        <begin position="965"/>
        <end position="1147"/>
    </location>
</feature>
<dbReference type="Gene3D" id="3.40.50.300">
    <property type="entry name" value="P-loop containing nucleotide triphosphate hydrolases"/>
    <property type="match status" value="3"/>
</dbReference>
<dbReference type="GO" id="GO:0031380">
    <property type="term" value="C:nuclear RNA-directed RNA polymerase complex"/>
    <property type="evidence" value="ECO:0007669"/>
    <property type="project" value="TreeGrafter"/>
</dbReference>
<dbReference type="Pfam" id="PF25396">
    <property type="entry name" value="ZNFX1"/>
    <property type="match status" value="1"/>
</dbReference>